<keyword evidence="1" id="KW-1133">Transmembrane helix</keyword>
<dbReference type="InterPro" id="IPR025857">
    <property type="entry name" value="MacB_PCD"/>
</dbReference>
<evidence type="ECO:0000313" key="4">
    <source>
        <dbReference type="Proteomes" id="UP000606653"/>
    </source>
</evidence>
<proteinExistence type="predicted"/>
<keyword evidence="4" id="KW-1185">Reference proteome</keyword>
<dbReference type="Proteomes" id="UP000606653">
    <property type="component" value="Unassembled WGS sequence"/>
</dbReference>
<comment type="caution">
    <text evidence="3">The sequence shown here is derived from an EMBL/GenBank/DDBJ whole genome shotgun (WGS) entry which is preliminary data.</text>
</comment>
<sequence length="354" mass="40512">MNKMNHEIQRLNETKEIYGLVNFTGSMQQNLLFQDDTYITELSQIYDSIYANDEVESFSLYSSTFNFEKSSFGNSEFLYTSEANVFIPFLYTNDLFFEYFNLELTEGRNFTVEDYQKKSPVIPVLIGSDLTFKYKLGDILSPLGSQQYQVVGILKKNSSYIDIMATRDFKNLDQMILLPLNKNELLSAADYDSVIMRAYIATDDKSVLSNIVNQANELVNYSFAFKSMLYQSKFVAQDKEKSLQIQILLSSLILIFTFVTVTVSYLQFIEKHIYEFGVHLLSGATHKDLALRLGGQFLILLVLSNLITNSLFGGFSNLYISVIVSMLLAIIFLTIPVLRLNRMTTTSMLKGRIR</sequence>
<gene>
    <name evidence="3" type="ORF">GCM10010969_08370</name>
</gene>
<protein>
    <recommendedName>
        <fullName evidence="2">MacB-like periplasmic core domain-containing protein</fullName>
    </recommendedName>
</protein>
<organism evidence="3 4">
    <name type="scientific">Saccharibacillus kuerlensis</name>
    <dbReference type="NCBI Taxonomy" id="459527"/>
    <lineage>
        <taxon>Bacteria</taxon>
        <taxon>Bacillati</taxon>
        <taxon>Bacillota</taxon>
        <taxon>Bacilli</taxon>
        <taxon>Bacillales</taxon>
        <taxon>Paenibacillaceae</taxon>
        <taxon>Saccharibacillus</taxon>
    </lineage>
</organism>
<dbReference type="Pfam" id="PF12704">
    <property type="entry name" value="MacB_PCD"/>
    <property type="match status" value="1"/>
</dbReference>
<dbReference type="InterPro" id="IPR050250">
    <property type="entry name" value="Macrolide_Exporter_MacB"/>
</dbReference>
<accession>A0ABQ2KVW9</accession>
<keyword evidence="1" id="KW-0472">Membrane</keyword>
<dbReference type="RefSeq" id="WP_169577852.1">
    <property type="nucleotide sequence ID" value="NZ_BMLN01000002.1"/>
</dbReference>
<evidence type="ECO:0000313" key="3">
    <source>
        <dbReference type="EMBL" id="GGN94027.1"/>
    </source>
</evidence>
<dbReference type="PANTHER" id="PTHR30572">
    <property type="entry name" value="MEMBRANE COMPONENT OF TRANSPORTER-RELATED"/>
    <property type="match status" value="1"/>
</dbReference>
<dbReference type="EMBL" id="BMLN01000002">
    <property type="protein sequence ID" value="GGN94027.1"/>
    <property type="molecule type" value="Genomic_DNA"/>
</dbReference>
<name>A0ABQ2KVW9_9BACL</name>
<evidence type="ECO:0000259" key="2">
    <source>
        <dbReference type="Pfam" id="PF12704"/>
    </source>
</evidence>
<feature type="domain" description="MacB-like periplasmic core" evidence="2">
    <location>
        <begin position="53"/>
        <end position="207"/>
    </location>
</feature>
<feature type="transmembrane region" description="Helical" evidence="1">
    <location>
        <begin position="289"/>
        <end position="312"/>
    </location>
</feature>
<dbReference type="PANTHER" id="PTHR30572:SF4">
    <property type="entry name" value="ABC TRANSPORTER PERMEASE YTRF"/>
    <property type="match status" value="1"/>
</dbReference>
<keyword evidence="1" id="KW-0812">Transmembrane</keyword>
<feature type="transmembrane region" description="Helical" evidence="1">
    <location>
        <begin position="247"/>
        <end position="268"/>
    </location>
</feature>
<feature type="transmembrane region" description="Helical" evidence="1">
    <location>
        <begin position="318"/>
        <end position="340"/>
    </location>
</feature>
<evidence type="ECO:0000256" key="1">
    <source>
        <dbReference type="SAM" id="Phobius"/>
    </source>
</evidence>
<reference evidence="4" key="1">
    <citation type="journal article" date="2019" name="Int. J. Syst. Evol. Microbiol.">
        <title>The Global Catalogue of Microorganisms (GCM) 10K type strain sequencing project: providing services to taxonomists for standard genome sequencing and annotation.</title>
        <authorList>
            <consortium name="The Broad Institute Genomics Platform"/>
            <consortium name="The Broad Institute Genome Sequencing Center for Infectious Disease"/>
            <person name="Wu L."/>
            <person name="Ma J."/>
        </authorList>
    </citation>
    <scope>NUCLEOTIDE SEQUENCE [LARGE SCALE GENOMIC DNA]</scope>
    <source>
        <strain evidence="4">CGMCC 1.6964</strain>
    </source>
</reference>